<evidence type="ECO:0000313" key="2">
    <source>
        <dbReference type="EMBL" id="MCJ2182513.1"/>
    </source>
</evidence>
<comment type="caution">
    <text evidence="2">The sequence shown here is derived from an EMBL/GenBank/DDBJ whole genome shotgun (WGS) entry which is preliminary data.</text>
</comment>
<keyword evidence="3" id="KW-1185">Reference proteome</keyword>
<dbReference type="Proteomes" id="UP001162881">
    <property type="component" value="Unassembled WGS sequence"/>
</dbReference>
<dbReference type="Gene3D" id="1.20.1290.10">
    <property type="entry name" value="AhpD-like"/>
    <property type="match status" value="1"/>
</dbReference>
<dbReference type="Pfam" id="PF02627">
    <property type="entry name" value="CMD"/>
    <property type="match status" value="1"/>
</dbReference>
<name>A0ABT0BBX6_9SPHN</name>
<dbReference type="NCBIfam" id="TIGR00778">
    <property type="entry name" value="ahpD_dom"/>
    <property type="match status" value="1"/>
</dbReference>
<accession>A0ABT0BBX6</accession>
<organism evidence="2 3">
    <name type="scientific">Novosphingobium organovorum</name>
    <dbReference type="NCBI Taxonomy" id="2930092"/>
    <lineage>
        <taxon>Bacteria</taxon>
        <taxon>Pseudomonadati</taxon>
        <taxon>Pseudomonadota</taxon>
        <taxon>Alphaproteobacteria</taxon>
        <taxon>Sphingomonadales</taxon>
        <taxon>Sphingomonadaceae</taxon>
        <taxon>Novosphingobium</taxon>
    </lineage>
</organism>
<dbReference type="InterPro" id="IPR029032">
    <property type="entry name" value="AhpD-like"/>
</dbReference>
<dbReference type="PANTHER" id="PTHR33930:SF2">
    <property type="entry name" value="BLR3452 PROTEIN"/>
    <property type="match status" value="1"/>
</dbReference>
<dbReference type="SUPFAM" id="SSF69118">
    <property type="entry name" value="AhpD-like"/>
    <property type="match status" value="1"/>
</dbReference>
<feature type="domain" description="Carboxymuconolactone decarboxylase-like" evidence="1">
    <location>
        <begin position="27"/>
        <end position="100"/>
    </location>
</feature>
<dbReference type="EMBL" id="JALHLF010000019">
    <property type="protein sequence ID" value="MCJ2182513.1"/>
    <property type="molecule type" value="Genomic_DNA"/>
</dbReference>
<dbReference type="RefSeq" id="WP_244018520.1">
    <property type="nucleotide sequence ID" value="NZ_JALHLF010000019.1"/>
</dbReference>
<protein>
    <submittedName>
        <fullName evidence="2">Carboxymuconolactone decarboxylase family protein</fullName>
    </submittedName>
</protein>
<evidence type="ECO:0000259" key="1">
    <source>
        <dbReference type="Pfam" id="PF02627"/>
    </source>
</evidence>
<dbReference type="InterPro" id="IPR004675">
    <property type="entry name" value="AhpD_core"/>
</dbReference>
<sequence>MGFKSDWNQDMKDMPGVVQNLVEGTTPDFNKAFRGLQQAVFVENTLTVATKELIAVALAVAARCDGCIVYHVKAAIAAGCTRDELGDALSVAVMMGGGPSHYYSGRAMDAFNQLTAA</sequence>
<evidence type="ECO:0000313" key="3">
    <source>
        <dbReference type="Proteomes" id="UP001162881"/>
    </source>
</evidence>
<dbReference type="PANTHER" id="PTHR33930">
    <property type="entry name" value="ALKYL HYDROPEROXIDE REDUCTASE AHPD"/>
    <property type="match status" value="1"/>
</dbReference>
<dbReference type="InterPro" id="IPR003779">
    <property type="entry name" value="CMD-like"/>
</dbReference>
<reference evidence="2" key="1">
    <citation type="submission" date="2022-03" db="EMBL/GenBank/DDBJ databases">
        <title>Identification of a novel bacterium isolated from mangrove sediments.</title>
        <authorList>
            <person name="Pan X."/>
        </authorList>
    </citation>
    <scope>NUCLEOTIDE SEQUENCE</scope>
    <source>
        <strain evidence="2">B1949</strain>
    </source>
</reference>
<proteinExistence type="predicted"/>
<gene>
    <name evidence="2" type="ORF">MTR62_07385</name>
</gene>